<name>A0AAW6Y0W3_GARVA</name>
<protein>
    <submittedName>
        <fullName evidence="1">Cellulase family glycosylhydrolase</fullName>
    </submittedName>
</protein>
<comment type="caution">
    <text evidence="1">The sequence shown here is derived from an EMBL/GenBank/DDBJ whole genome shotgun (WGS) entry which is preliminary data.</text>
</comment>
<dbReference type="SUPFAM" id="SSF51445">
    <property type="entry name" value="(Trans)glycosidases"/>
    <property type="match status" value="1"/>
</dbReference>
<dbReference type="EMBL" id="JASOME010000001">
    <property type="protein sequence ID" value="MDK7063067.1"/>
    <property type="molecule type" value="Genomic_DNA"/>
</dbReference>
<dbReference type="AlphaFoldDB" id="A0AAW6Y0W3"/>
<dbReference type="RefSeq" id="WP_004120785.1">
    <property type="nucleotide sequence ID" value="NZ_JASOME010000001.1"/>
</dbReference>
<sequence length="429" mass="48395">MRFGVNYTPSHDWFHAWLNPNWESISSDFKQISSLGLDHVRIFPIWPYMQPNRTWINRKALDDLRKMVHIAGDNGLDVYVDILQGHLSSFDFLPSWIVTWHSGNMFVDPDAVNAECNLIRAVNDELAEESAFKGLTLGNEVNQLSDDPHPTKMNATSAQIDTWLDTLLFSAKQNGRISLCSVNDGTWFINNHPFTPMQLANKGDMTVVHSWIFNGMAQGYGSTSEECASYSLYLSELAQAFAMNENRRVWLQEIGAPENVLDHDSVPDFCRKSIEYALDCRSMWGITWWCSHDVPKSMSDFPEFEHSLGLFDESGKIKPAGNIISEFAAEYKNYSCIDNVKSKNVAIVVPVDCDGNPTNRSSCGPGGSICDLWMKYQMQGLRPTIITSKISEDKDKLSALGIDTLLKEDKTYSCRFYTAVSDSSIEENL</sequence>
<dbReference type="Gene3D" id="3.20.20.80">
    <property type="entry name" value="Glycosidases"/>
    <property type="match status" value="1"/>
</dbReference>
<dbReference type="Proteomes" id="UP001237784">
    <property type="component" value="Unassembled WGS sequence"/>
</dbReference>
<gene>
    <name evidence="1" type="ORF">QP372_00820</name>
</gene>
<proteinExistence type="predicted"/>
<evidence type="ECO:0000313" key="1">
    <source>
        <dbReference type="EMBL" id="MDK7063067.1"/>
    </source>
</evidence>
<reference evidence="1" key="1">
    <citation type="submission" date="2023-05" db="EMBL/GenBank/DDBJ databases">
        <title>Cataloging the Phylogenetic Diversity of Human Bladder Bacteria.</title>
        <authorList>
            <person name="Du J."/>
        </authorList>
    </citation>
    <scope>NUCLEOTIDE SEQUENCE</scope>
    <source>
        <strain evidence="1">UMB6789</strain>
    </source>
</reference>
<dbReference type="InterPro" id="IPR017853">
    <property type="entry name" value="GH"/>
</dbReference>
<organism evidence="1 2">
    <name type="scientific">Gardnerella vaginalis</name>
    <dbReference type="NCBI Taxonomy" id="2702"/>
    <lineage>
        <taxon>Bacteria</taxon>
        <taxon>Bacillati</taxon>
        <taxon>Actinomycetota</taxon>
        <taxon>Actinomycetes</taxon>
        <taxon>Bifidobacteriales</taxon>
        <taxon>Bifidobacteriaceae</taxon>
        <taxon>Gardnerella</taxon>
    </lineage>
</organism>
<accession>A0AAW6Y0W3</accession>
<evidence type="ECO:0000313" key="2">
    <source>
        <dbReference type="Proteomes" id="UP001237784"/>
    </source>
</evidence>